<dbReference type="AlphaFoldDB" id="A0A8G2C611"/>
<evidence type="ECO:0000313" key="2">
    <source>
        <dbReference type="Proteomes" id="UP000199581"/>
    </source>
</evidence>
<dbReference type="EMBL" id="FOTO01000019">
    <property type="protein sequence ID" value="SFM18855.1"/>
    <property type="molecule type" value="Genomic_DNA"/>
</dbReference>
<keyword evidence="2" id="KW-1185">Reference proteome</keyword>
<reference evidence="1 2" key="1">
    <citation type="submission" date="2016-10" db="EMBL/GenBank/DDBJ databases">
        <authorList>
            <person name="Varghese N."/>
            <person name="Submissions S."/>
        </authorList>
    </citation>
    <scope>NUCLEOTIDE SEQUENCE [LARGE SCALE GENOMIC DNA]</scope>
    <source>
        <strain evidence="1 2">DSM 1741</strain>
    </source>
</reference>
<name>A0A8G2C611_DESNO</name>
<evidence type="ECO:0000313" key="1">
    <source>
        <dbReference type="EMBL" id="SFM18855.1"/>
    </source>
</evidence>
<accession>A0A8G2C611</accession>
<proteinExistence type="predicted"/>
<protein>
    <submittedName>
        <fullName evidence="1">Uncharacterized protein</fullName>
    </submittedName>
</protein>
<organism evidence="1 2">
    <name type="scientific">Desulfomicrobium norvegicum (strain DSM 1741 / NCIMB 8310)</name>
    <name type="common">Desulfovibrio baculatus (strain Norway 4)</name>
    <name type="synonym">Desulfovibrio desulfuricans (strain Norway 4)</name>
    <dbReference type="NCBI Taxonomy" id="52561"/>
    <lineage>
        <taxon>Bacteria</taxon>
        <taxon>Pseudomonadati</taxon>
        <taxon>Thermodesulfobacteriota</taxon>
        <taxon>Desulfovibrionia</taxon>
        <taxon>Desulfovibrionales</taxon>
        <taxon>Desulfomicrobiaceae</taxon>
        <taxon>Desulfomicrobium</taxon>
    </lineage>
</organism>
<dbReference type="Proteomes" id="UP000199581">
    <property type="component" value="Unassembled WGS sequence"/>
</dbReference>
<gene>
    <name evidence="1" type="ORF">SAMN05421830_11920</name>
</gene>
<comment type="caution">
    <text evidence="1">The sequence shown here is derived from an EMBL/GenBank/DDBJ whole genome shotgun (WGS) entry which is preliminary data.</text>
</comment>
<sequence length="32" mass="3498">MKSVRQGQRKKCRIPDAAYSSGACFCSFLAST</sequence>